<gene>
    <name evidence="2" type="ORF">H9862_08040</name>
</gene>
<proteinExistence type="predicted"/>
<keyword evidence="2" id="KW-0808">Transferase</keyword>
<dbReference type="Gene3D" id="3.40.50.150">
    <property type="entry name" value="Vaccinia Virus protein VP39"/>
    <property type="match status" value="1"/>
</dbReference>
<dbReference type="Pfam" id="PF08241">
    <property type="entry name" value="Methyltransf_11"/>
    <property type="match status" value="1"/>
</dbReference>
<dbReference type="InterPro" id="IPR013216">
    <property type="entry name" value="Methyltransf_11"/>
</dbReference>
<dbReference type="GO" id="GO:0008757">
    <property type="term" value="F:S-adenosylmethionine-dependent methyltransferase activity"/>
    <property type="evidence" value="ECO:0007669"/>
    <property type="project" value="InterPro"/>
</dbReference>
<dbReference type="SUPFAM" id="SSF53335">
    <property type="entry name" value="S-adenosyl-L-methionine-dependent methyltransferases"/>
    <property type="match status" value="1"/>
</dbReference>
<reference evidence="2" key="1">
    <citation type="journal article" date="2021" name="PeerJ">
        <title>Extensive microbial diversity within the chicken gut microbiome revealed by metagenomics and culture.</title>
        <authorList>
            <person name="Gilroy R."/>
            <person name="Ravi A."/>
            <person name="Getino M."/>
            <person name="Pursley I."/>
            <person name="Horton D.L."/>
            <person name="Alikhan N.F."/>
            <person name="Baker D."/>
            <person name="Gharbi K."/>
            <person name="Hall N."/>
            <person name="Watson M."/>
            <person name="Adriaenssens E.M."/>
            <person name="Foster-Nyarko E."/>
            <person name="Jarju S."/>
            <person name="Secka A."/>
            <person name="Antonio M."/>
            <person name="Oren A."/>
            <person name="Chaudhuri R.R."/>
            <person name="La Ragione R."/>
            <person name="Hildebrand F."/>
            <person name="Pallen M.J."/>
        </authorList>
    </citation>
    <scope>NUCLEOTIDE SEQUENCE</scope>
    <source>
        <strain evidence="2">14975</strain>
    </source>
</reference>
<evidence type="ECO:0000313" key="3">
    <source>
        <dbReference type="Proteomes" id="UP000823964"/>
    </source>
</evidence>
<dbReference type="GO" id="GO:0032259">
    <property type="term" value="P:methylation"/>
    <property type="evidence" value="ECO:0007669"/>
    <property type="project" value="UniProtKB-KW"/>
</dbReference>
<sequence length="271" mass="30136">MATDSQRVAQAFERHYAQYDTDAVVQRHVAARLDEAIGRFCPGLSVRRALEIGIGTGFLTRLIAQRYPEADWWFNDLSPAAFDWIPADLSRVQTLPGDAEHLPYPDGLDLIAAASALQWFDNLGAFFSKAFRVMNPGGLLAVASFAAGHFRELSALQPTPLRYPEAHALADWAEHAGFRVLLCEGWTETLLFPTMRALLHHLRCTGVNGRSTAAIRTPAQLRRFEELYREQSRLPADGHLPLSYCPVILLAFKPEHTAPANFVTAPPPDFC</sequence>
<dbReference type="Proteomes" id="UP000823964">
    <property type="component" value="Unassembled WGS sequence"/>
</dbReference>
<keyword evidence="2" id="KW-0489">Methyltransferase</keyword>
<accession>A0A9D1VCB7</accession>
<organism evidence="2 3">
    <name type="scientific">Candidatus Akkermansia intestinigallinarum</name>
    <dbReference type="NCBI Taxonomy" id="2838431"/>
    <lineage>
        <taxon>Bacteria</taxon>
        <taxon>Pseudomonadati</taxon>
        <taxon>Verrucomicrobiota</taxon>
        <taxon>Verrucomicrobiia</taxon>
        <taxon>Verrucomicrobiales</taxon>
        <taxon>Akkermansiaceae</taxon>
        <taxon>Akkermansia</taxon>
    </lineage>
</organism>
<dbReference type="EMBL" id="DXFQ01000151">
    <property type="protein sequence ID" value="HIX20531.1"/>
    <property type="molecule type" value="Genomic_DNA"/>
</dbReference>
<protein>
    <submittedName>
        <fullName evidence="2">Methyltransferase domain-containing protein</fullName>
    </submittedName>
</protein>
<evidence type="ECO:0000313" key="2">
    <source>
        <dbReference type="EMBL" id="HIX20531.1"/>
    </source>
</evidence>
<dbReference type="CDD" id="cd02440">
    <property type="entry name" value="AdoMet_MTases"/>
    <property type="match status" value="1"/>
</dbReference>
<dbReference type="PANTHER" id="PTHR43591:SF24">
    <property type="entry name" value="2-METHOXY-6-POLYPRENYL-1,4-BENZOQUINOL METHYLASE, MITOCHONDRIAL"/>
    <property type="match status" value="1"/>
</dbReference>
<evidence type="ECO:0000259" key="1">
    <source>
        <dbReference type="Pfam" id="PF08241"/>
    </source>
</evidence>
<dbReference type="InterPro" id="IPR029063">
    <property type="entry name" value="SAM-dependent_MTases_sf"/>
</dbReference>
<reference evidence="2" key="2">
    <citation type="submission" date="2021-04" db="EMBL/GenBank/DDBJ databases">
        <authorList>
            <person name="Gilroy R."/>
        </authorList>
    </citation>
    <scope>NUCLEOTIDE SEQUENCE</scope>
    <source>
        <strain evidence="2">14975</strain>
    </source>
</reference>
<feature type="domain" description="Methyltransferase type 11" evidence="1">
    <location>
        <begin position="50"/>
        <end position="141"/>
    </location>
</feature>
<name>A0A9D1VCB7_9BACT</name>
<comment type="caution">
    <text evidence="2">The sequence shown here is derived from an EMBL/GenBank/DDBJ whole genome shotgun (WGS) entry which is preliminary data.</text>
</comment>
<dbReference type="PANTHER" id="PTHR43591">
    <property type="entry name" value="METHYLTRANSFERASE"/>
    <property type="match status" value="1"/>
</dbReference>
<dbReference type="AlphaFoldDB" id="A0A9D1VCB7"/>